<dbReference type="GeneID" id="35443878"/>
<reference evidence="3 4" key="1">
    <citation type="journal article" date="2016" name="Proc. Natl. Acad. Sci. U.S.A.">
        <title>Lipid metabolic changes in an early divergent fungus govern the establishment of a mutualistic symbiosis with endobacteria.</title>
        <authorList>
            <person name="Lastovetsky O.A."/>
            <person name="Gaspar M.L."/>
            <person name="Mondo S.J."/>
            <person name="LaButti K.M."/>
            <person name="Sandor L."/>
            <person name="Grigoriev I.V."/>
            <person name="Henry S.A."/>
            <person name="Pawlowska T.E."/>
        </authorList>
    </citation>
    <scope>NUCLEOTIDE SEQUENCE [LARGE SCALE GENOMIC DNA]</scope>
    <source>
        <strain evidence="3 4">ATCC 52813</strain>
    </source>
</reference>
<organism evidence="3 4">
    <name type="scientific">Rhizopus microsporus ATCC 52813</name>
    <dbReference type="NCBI Taxonomy" id="1340429"/>
    <lineage>
        <taxon>Eukaryota</taxon>
        <taxon>Fungi</taxon>
        <taxon>Fungi incertae sedis</taxon>
        <taxon>Mucoromycota</taxon>
        <taxon>Mucoromycotina</taxon>
        <taxon>Mucoromycetes</taxon>
        <taxon>Mucorales</taxon>
        <taxon>Mucorineae</taxon>
        <taxon>Rhizopodaceae</taxon>
        <taxon>Rhizopus</taxon>
    </lineage>
</organism>
<feature type="region of interest" description="Disordered" evidence="1">
    <location>
        <begin position="362"/>
        <end position="413"/>
    </location>
</feature>
<name>A0A2G4SY60_RHIZD</name>
<proteinExistence type="predicted"/>
<feature type="region of interest" description="Disordered" evidence="1">
    <location>
        <begin position="94"/>
        <end position="145"/>
    </location>
</feature>
<dbReference type="EMBL" id="KZ303847">
    <property type="protein sequence ID" value="PHZ13697.1"/>
    <property type="molecule type" value="Genomic_DNA"/>
</dbReference>
<keyword evidence="4" id="KW-1185">Reference proteome</keyword>
<gene>
    <name evidence="3" type="ORF">RHIMIDRAFT_280185</name>
</gene>
<dbReference type="Pfam" id="PF25482">
    <property type="entry name" value="DUF7905"/>
    <property type="match status" value="1"/>
</dbReference>
<feature type="compositionally biased region" description="Polar residues" evidence="1">
    <location>
        <begin position="95"/>
        <end position="110"/>
    </location>
</feature>
<dbReference type="RefSeq" id="XP_023467405.1">
    <property type="nucleotide sequence ID" value="XM_023612889.1"/>
</dbReference>
<evidence type="ECO:0000256" key="1">
    <source>
        <dbReference type="SAM" id="MobiDB-lite"/>
    </source>
</evidence>
<evidence type="ECO:0000313" key="3">
    <source>
        <dbReference type="EMBL" id="PHZ13697.1"/>
    </source>
</evidence>
<dbReference type="InterPro" id="IPR057227">
    <property type="entry name" value="DUF7905"/>
</dbReference>
<accession>A0A2G4SY60</accession>
<dbReference type="AlphaFoldDB" id="A0A2G4SY60"/>
<evidence type="ECO:0000259" key="2">
    <source>
        <dbReference type="Pfam" id="PF25482"/>
    </source>
</evidence>
<protein>
    <recommendedName>
        <fullName evidence="2">DUF7905 domain-containing protein</fullName>
    </recommendedName>
</protein>
<dbReference type="Proteomes" id="UP000242254">
    <property type="component" value="Unassembled WGS sequence"/>
</dbReference>
<dbReference type="STRING" id="1340429.A0A2G4SY60"/>
<sequence length="742" mass="85682">MVQPNQRIYSAYFITPPVYEKWKQPLKSLESRLKTEINFNFHDQCFEITGRSQQACDETMLKIVKRMLPELHTEIDENMMTGTYEDLEIIARTPLPSQQRATQSTTTNSPVVGRPPELDKVKEKKKRQSSEPYYYNETESEDSDYHEDEYEETFTFAKNVHNPMEILTVPSVGGSKPIDYLTVIGQETDTECSYENRQVKIIGSDEDCVKEALQRFKNLQTIYKRRKRPTTTVACVHLPQDAEFAIYFCPIDRYARKDYVNILTYKHAPYFVLLPVFKDKTGVFGKPKDRIDIPNLSHATWIPAQEKRAPTPQHFQQTELSLDERMKMVSFKNKFNAPQAGTAPDQRPLWGEKQFVHIPSAQTPPLQRNTPPPQTHPPARKTPEEDFPALPSAPRKVPPPKTSNRRVMRVVSQKSGCDSVKGLSQLEMLRQYNLHNMMTNLGQGLENVHGYKGNIKLSAYLGKILWTSLNQEQQKKIWKYQQLNDILMKEGGVKPMFNGLVTEDVGTIAKFRELFPSPNGKHAYFEIHANARNQPVLPYKPVVLYMNQHAVNFTKIVTGTHRVAEIDWVSLDRKYDFQMVLQTEDLTRMDVKPYSTFLKKISISPHCRQITYENVPDFLEVTDIYLKDTTRHRLHFPFVVEITRVEKLPLIPQRSLGYNINKILGDTGRGKVWYTIEIFYSAHDQLFKSNLDLPVGKFASWTVEDVLGRQDDLTGPLVEFVRCLLLIIERAETVVSKENGDN</sequence>
<evidence type="ECO:0000313" key="4">
    <source>
        <dbReference type="Proteomes" id="UP000242254"/>
    </source>
</evidence>
<feature type="domain" description="DUF7905" evidence="2">
    <location>
        <begin position="424"/>
        <end position="708"/>
    </location>
</feature>